<dbReference type="EC" id="6.1.1.6" evidence="2"/>
<dbReference type="InterPro" id="IPR012340">
    <property type="entry name" value="NA-bd_OB-fold"/>
</dbReference>
<dbReference type="PROSITE" id="PS50862">
    <property type="entry name" value="AA_TRNA_LIGASE_II"/>
    <property type="match status" value="1"/>
</dbReference>
<keyword evidence="6" id="KW-0067">ATP-binding</keyword>
<evidence type="ECO:0000256" key="6">
    <source>
        <dbReference type="ARBA" id="ARBA00022840"/>
    </source>
</evidence>
<dbReference type="SUPFAM" id="SSF50249">
    <property type="entry name" value="Nucleic acid-binding proteins"/>
    <property type="match status" value="1"/>
</dbReference>
<evidence type="ECO:0000256" key="9">
    <source>
        <dbReference type="ARBA" id="ARBA00048573"/>
    </source>
</evidence>
<dbReference type="InterPro" id="IPR045864">
    <property type="entry name" value="aa-tRNA-synth_II/BPL/LPL"/>
</dbReference>
<evidence type="ECO:0000313" key="11">
    <source>
        <dbReference type="EMBL" id="SVA05974.1"/>
    </source>
</evidence>
<dbReference type="GO" id="GO:0004824">
    <property type="term" value="F:lysine-tRNA ligase activity"/>
    <property type="evidence" value="ECO:0007669"/>
    <property type="project" value="UniProtKB-EC"/>
</dbReference>
<dbReference type="GO" id="GO:0006430">
    <property type="term" value="P:lysyl-tRNA aminoacylation"/>
    <property type="evidence" value="ECO:0007669"/>
    <property type="project" value="InterPro"/>
</dbReference>
<dbReference type="PANTHER" id="PTHR42918">
    <property type="entry name" value="LYSYL-TRNA SYNTHETASE"/>
    <property type="match status" value="1"/>
</dbReference>
<dbReference type="Gene3D" id="3.30.930.10">
    <property type="entry name" value="Bira Bifunctional Protein, Domain 2"/>
    <property type="match status" value="1"/>
</dbReference>
<protein>
    <recommendedName>
        <fullName evidence="2">lysine--tRNA ligase</fullName>
        <ecNumber evidence="2">6.1.1.6</ecNumber>
    </recommendedName>
</protein>
<reference evidence="11" key="1">
    <citation type="submission" date="2018-05" db="EMBL/GenBank/DDBJ databases">
        <authorList>
            <person name="Lanie J.A."/>
            <person name="Ng W.-L."/>
            <person name="Kazmierczak K.M."/>
            <person name="Andrzejewski T.M."/>
            <person name="Davidsen T.M."/>
            <person name="Wayne K.J."/>
            <person name="Tettelin H."/>
            <person name="Glass J.I."/>
            <person name="Rusch D."/>
            <person name="Podicherti R."/>
            <person name="Tsui H.-C.T."/>
            <person name="Winkler M.E."/>
        </authorList>
    </citation>
    <scope>NUCLEOTIDE SEQUENCE</scope>
</reference>
<dbReference type="GO" id="GO:0000049">
    <property type="term" value="F:tRNA binding"/>
    <property type="evidence" value="ECO:0007669"/>
    <property type="project" value="TreeGrafter"/>
</dbReference>
<gene>
    <name evidence="11" type="ORF">METZ01_LOCUS58828</name>
</gene>
<keyword evidence="8" id="KW-0030">Aminoacyl-tRNA synthetase</keyword>
<dbReference type="InterPro" id="IPR018149">
    <property type="entry name" value="Lys-tRNA-synth_II_C"/>
</dbReference>
<comment type="catalytic activity">
    <reaction evidence="9">
        <text>tRNA(Lys) + L-lysine + ATP = L-lysyl-tRNA(Lys) + AMP + diphosphate</text>
        <dbReference type="Rhea" id="RHEA:20792"/>
        <dbReference type="Rhea" id="RHEA-COMP:9696"/>
        <dbReference type="Rhea" id="RHEA-COMP:9697"/>
        <dbReference type="ChEBI" id="CHEBI:30616"/>
        <dbReference type="ChEBI" id="CHEBI:32551"/>
        <dbReference type="ChEBI" id="CHEBI:33019"/>
        <dbReference type="ChEBI" id="CHEBI:78442"/>
        <dbReference type="ChEBI" id="CHEBI:78529"/>
        <dbReference type="ChEBI" id="CHEBI:456215"/>
        <dbReference type="EC" id="6.1.1.6"/>
    </reaction>
</comment>
<name>A0A381SRD4_9ZZZZ</name>
<evidence type="ECO:0000256" key="5">
    <source>
        <dbReference type="ARBA" id="ARBA00022741"/>
    </source>
</evidence>
<dbReference type="NCBIfam" id="NF001756">
    <property type="entry name" value="PRK00484.1"/>
    <property type="match status" value="1"/>
</dbReference>
<dbReference type="InterPro" id="IPR006195">
    <property type="entry name" value="aa-tRNA-synth_II"/>
</dbReference>
<dbReference type="Pfam" id="PF01336">
    <property type="entry name" value="tRNA_anti-codon"/>
    <property type="match status" value="1"/>
</dbReference>
<feature type="domain" description="Aminoacyl-transfer RNA synthetases class-II family profile" evidence="10">
    <location>
        <begin position="180"/>
        <end position="490"/>
    </location>
</feature>
<comment type="similarity">
    <text evidence="1">Belongs to the class-II aminoacyl-tRNA synthetase family.</text>
</comment>
<evidence type="ECO:0000256" key="8">
    <source>
        <dbReference type="ARBA" id="ARBA00023146"/>
    </source>
</evidence>
<accession>A0A381SRD4</accession>
<dbReference type="Gene3D" id="2.40.50.140">
    <property type="entry name" value="Nucleic acid-binding proteins"/>
    <property type="match status" value="1"/>
</dbReference>
<proteinExistence type="inferred from homology"/>
<keyword evidence="4" id="KW-0479">Metal-binding</keyword>
<dbReference type="InterPro" id="IPR004364">
    <property type="entry name" value="Aa-tRNA-synt_II"/>
</dbReference>
<evidence type="ECO:0000256" key="2">
    <source>
        <dbReference type="ARBA" id="ARBA00013166"/>
    </source>
</evidence>
<keyword evidence="3" id="KW-0436">Ligase</keyword>
<keyword evidence="7" id="KW-0648">Protein biosynthesis</keyword>
<dbReference type="PRINTS" id="PR00982">
    <property type="entry name" value="TRNASYNTHLYS"/>
</dbReference>
<dbReference type="GO" id="GO:0046872">
    <property type="term" value="F:metal ion binding"/>
    <property type="evidence" value="ECO:0007669"/>
    <property type="project" value="UniProtKB-KW"/>
</dbReference>
<dbReference type="AlphaFoldDB" id="A0A381SRD4"/>
<dbReference type="NCBIfam" id="TIGR00499">
    <property type="entry name" value="lysS_bact"/>
    <property type="match status" value="1"/>
</dbReference>
<dbReference type="FunFam" id="2.40.50.140:FF:000024">
    <property type="entry name" value="Lysine--tRNA ligase"/>
    <property type="match status" value="1"/>
</dbReference>
<dbReference type="PANTHER" id="PTHR42918:SF15">
    <property type="entry name" value="LYSINE--TRNA LIGASE, CHLOROPLASTIC_MITOCHONDRIAL"/>
    <property type="match status" value="1"/>
</dbReference>
<evidence type="ECO:0000256" key="7">
    <source>
        <dbReference type="ARBA" id="ARBA00022917"/>
    </source>
</evidence>
<evidence type="ECO:0000256" key="1">
    <source>
        <dbReference type="ARBA" id="ARBA00008226"/>
    </source>
</evidence>
<organism evidence="11">
    <name type="scientific">marine metagenome</name>
    <dbReference type="NCBI Taxonomy" id="408172"/>
    <lineage>
        <taxon>unclassified sequences</taxon>
        <taxon>metagenomes</taxon>
        <taxon>ecological metagenomes</taxon>
    </lineage>
</organism>
<dbReference type="EMBL" id="UINC01003397">
    <property type="protein sequence ID" value="SVA05974.1"/>
    <property type="molecule type" value="Genomic_DNA"/>
</dbReference>
<dbReference type="Pfam" id="PF00152">
    <property type="entry name" value="tRNA-synt_2"/>
    <property type="match status" value="1"/>
</dbReference>
<dbReference type="CDD" id="cd00775">
    <property type="entry name" value="LysRS_core"/>
    <property type="match status" value="1"/>
</dbReference>
<dbReference type="GO" id="GO:0005524">
    <property type="term" value="F:ATP binding"/>
    <property type="evidence" value="ECO:0007669"/>
    <property type="project" value="UniProtKB-KW"/>
</dbReference>
<dbReference type="InterPro" id="IPR002313">
    <property type="entry name" value="Lys-tRNA-ligase_II"/>
</dbReference>
<dbReference type="CDD" id="cd04322">
    <property type="entry name" value="LysRS_N"/>
    <property type="match status" value="1"/>
</dbReference>
<dbReference type="GO" id="GO:0005829">
    <property type="term" value="C:cytosol"/>
    <property type="evidence" value="ECO:0007669"/>
    <property type="project" value="TreeGrafter"/>
</dbReference>
<evidence type="ECO:0000256" key="4">
    <source>
        <dbReference type="ARBA" id="ARBA00022723"/>
    </source>
</evidence>
<keyword evidence="5" id="KW-0547">Nucleotide-binding</keyword>
<dbReference type="InterPro" id="IPR004365">
    <property type="entry name" value="NA-bd_OB_tRNA"/>
</dbReference>
<dbReference type="HAMAP" id="MF_00252">
    <property type="entry name" value="Lys_tRNA_synth_class2"/>
    <property type="match status" value="1"/>
</dbReference>
<evidence type="ECO:0000259" key="10">
    <source>
        <dbReference type="PROSITE" id="PS50862"/>
    </source>
</evidence>
<dbReference type="SUPFAM" id="SSF55681">
    <property type="entry name" value="Class II aaRS and biotin synthetases"/>
    <property type="match status" value="1"/>
</dbReference>
<dbReference type="InterPro" id="IPR044136">
    <property type="entry name" value="Lys-tRNA-ligase_II_N"/>
</dbReference>
<sequence>MSEEHTSLKQIIKFRMEKLQKLRDAGVNPYPYFFKQSHYSGEIRENFDSLENKDVTIAGRIMSIRKMGKASFCHIQDGAGRIQTYIRRDDVGEESYIHFKLLDMGDYIGVKGYVFKTKTGEISIHAKTVTILSKSIRPLPIVKEKDGEIFDAFSDKEQRYRNRHLDLVVNPDIKEIFVKRAKIISMIRRFFDDRGFLEVETPVLQPLYGGANARPFITHHNSLDQDLYLRIADELYLKRLIIGGIDKVYELAKNFRNEGMDRNHNPEFTMLEWYQAYADYGFMMDFVEEMIRTVAEGVGSLQLNWGGIEVDLSKPFIRKPFLALLKEATGQDITGGDETQIKEICKEQGLSVPEKANYGQLLDELMKKLVEPNLIQPTFVIDYPKAISPLAKMHRNNNSEIVERFELFIGGAEFANAFSELNDPIDQRDRLETQEKLHAAGDEEAHPVDENFLQAVEYGMPPTGGVGVGVDRLVMLLTENRWIRDVILFPSLKTVKE</sequence>
<evidence type="ECO:0000256" key="3">
    <source>
        <dbReference type="ARBA" id="ARBA00022598"/>
    </source>
</evidence>